<keyword evidence="2 5" id="KW-0812">Transmembrane</keyword>
<dbReference type="GO" id="GO:0022857">
    <property type="term" value="F:transmembrane transporter activity"/>
    <property type="evidence" value="ECO:0007669"/>
    <property type="project" value="InterPro"/>
</dbReference>
<keyword evidence="4 5" id="KW-0472">Membrane</keyword>
<dbReference type="CDD" id="cd17489">
    <property type="entry name" value="MFS_YfcJ_like"/>
    <property type="match status" value="1"/>
</dbReference>
<dbReference type="InterPro" id="IPR052714">
    <property type="entry name" value="MFS_Exporter"/>
</dbReference>
<feature type="transmembrane region" description="Helical" evidence="5">
    <location>
        <begin position="268"/>
        <end position="284"/>
    </location>
</feature>
<evidence type="ECO:0000256" key="2">
    <source>
        <dbReference type="ARBA" id="ARBA00022692"/>
    </source>
</evidence>
<feature type="transmembrane region" description="Helical" evidence="5">
    <location>
        <begin position="154"/>
        <end position="175"/>
    </location>
</feature>
<dbReference type="AlphaFoldDB" id="A0A4Q4KM16"/>
<dbReference type="OrthoDB" id="9812221at2"/>
<keyword evidence="8" id="KW-1185">Reference proteome</keyword>
<dbReference type="PROSITE" id="PS00216">
    <property type="entry name" value="SUGAR_TRANSPORT_1"/>
    <property type="match status" value="1"/>
</dbReference>
<dbReference type="RefSeq" id="WP_130094256.1">
    <property type="nucleotide sequence ID" value="NZ_SETE01000005.1"/>
</dbReference>
<feature type="transmembrane region" description="Helical" evidence="5">
    <location>
        <begin position="358"/>
        <end position="380"/>
    </location>
</feature>
<dbReference type="InterPro" id="IPR005829">
    <property type="entry name" value="Sugar_transporter_CS"/>
</dbReference>
<feature type="domain" description="Major facilitator superfamily (MFS) profile" evidence="6">
    <location>
        <begin position="6"/>
        <end position="382"/>
    </location>
</feature>
<dbReference type="GO" id="GO:0016020">
    <property type="term" value="C:membrane"/>
    <property type="evidence" value="ECO:0007669"/>
    <property type="project" value="UniProtKB-SubCell"/>
</dbReference>
<gene>
    <name evidence="7" type="ORF">ERX46_12760</name>
</gene>
<feature type="transmembrane region" description="Helical" evidence="5">
    <location>
        <begin position="100"/>
        <end position="118"/>
    </location>
</feature>
<feature type="transmembrane region" description="Helical" evidence="5">
    <location>
        <begin position="325"/>
        <end position="346"/>
    </location>
</feature>
<evidence type="ECO:0000256" key="3">
    <source>
        <dbReference type="ARBA" id="ARBA00022989"/>
    </source>
</evidence>
<dbReference type="Proteomes" id="UP000293952">
    <property type="component" value="Unassembled WGS sequence"/>
</dbReference>
<dbReference type="SUPFAM" id="SSF103473">
    <property type="entry name" value="MFS general substrate transporter"/>
    <property type="match status" value="1"/>
</dbReference>
<dbReference type="Pfam" id="PF07690">
    <property type="entry name" value="MFS_1"/>
    <property type="match status" value="1"/>
</dbReference>
<feature type="transmembrane region" description="Helical" evidence="5">
    <location>
        <begin position="205"/>
        <end position="227"/>
    </location>
</feature>
<dbReference type="EMBL" id="SETE01000005">
    <property type="protein sequence ID" value="RYM32919.1"/>
    <property type="molecule type" value="Genomic_DNA"/>
</dbReference>
<sequence>MTYSRNFWALTLGMFFFMTSFNLIIPELNSFITLLGGETYKGLIIALFTVTAAISRPFSGKMADTVGRKSTMYVGTIVSIVITLIYPFSGTIAFFLTLRFLHGFSTGFLPTGATALVTDILPIEKRGQGMGVFGTGIALGLGVGQALGTPIANALTINGLFVVSSLTAVLSMILIKSVKETLPNPQPFTFKIFKIKANDILEKNVLPAAMVMFLTTVCTGLILVLTPDKSVYLGIDNKGWYYVFYVVSTIAVRLFAGKVSDKIGRRQTLILGIVFLIIAMLMTGNAKTEFWYTAASFIFGIATGISSPTLFAWMADLSPAHRRGVGSGTLFIALELGILFGAASTLSIYNNTPESLNYAFTFGAIVAGLALVYVILHLLFSKTNVNYKK</sequence>
<dbReference type="InterPro" id="IPR005828">
    <property type="entry name" value="MFS_sugar_transport-like"/>
</dbReference>
<evidence type="ECO:0000256" key="4">
    <source>
        <dbReference type="ARBA" id="ARBA00023136"/>
    </source>
</evidence>
<dbReference type="PANTHER" id="PTHR23531:SF1">
    <property type="entry name" value="QUINOLENE RESISTANCE PROTEIN NORA"/>
    <property type="match status" value="1"/>
</dbReference>
<organism evidence="7 8">
    <name type="scientific">Brumimicrobium glaciale</name>
    <dbReference type="NCBI Taxonomy" id="200475"/>
    <lineage>
        <taxon>Bacteria</taxon>
        <taxon>Pseudomonadati</taxon>
        <taxon>Bacteroidota</taxon>
        <taxon>Flavobacteriia</taxon>
        <taxon>Flavobacteriales</taxon>
        <taxon>Crocinitomicaceae</taxon>
        <taxon>Brumimicrobium</taxon>
    </lineage>
</organism>
<comment type="caution">
    <text evidence="7">The sequence shown here is derived from an EMBL/GenBank/DDBJ whole genome shotgun (WGS) entry which is preliminary data.</text>
</comment>
<evidence type="ECO:0000313" key="8">
    <source>
        <dbReference type="Proteomes" id="UP000293952"/>
    </source>
</evidence>
<proteinExistence type="predicted"/>
<dbReference type="Pfam" id="PF00083">
    <property type="entry name" value="Sugar_tr"/>
    <property type="match status" value="1"/>
</dbReference>
<dbReference type="InterPro" id="IPR020846">
    <property type="entry name" value="MFS_dom"/>
</dbReference>
<feature type="transmembrane region" description="Helical" evidence="5">
    <location>
        <begin position="130"/>
        <end position="148"/>
    </location>
</feature>
<evidence type="ECO:0000313" key="7">
    <source>
        <dbReference type="EMBL" id="RYM32919.1"/>
    </source>
</evidence>
<evidence type="ECO:0000259" key="6">
    <source>
        <dbReference type="PROSITE" id="PS50850"/>
    </source>
</evidence>
<feature type="transmembrane region" description="Helical" evidence="5">
    <location>
        <begin position="239"/>
        <end position="256"/>
    </location>
</feature>
<keyword evidence="3 5" id="KW-1133">Transmembrane helix</keyword>
<protein>
    <submittedName>
        <fullName evidence="7">MFS transporter</fullName>
    </submittedName>
</protein>
<dbReference type="PROSITE" id="PS50850">
    <property type="entry name" value="MFS"/>
    <property type="match status" value="1"/>
</dbReference>
<feature type="transmembrane region" description="Helical" evidence="5">
    <location>
        <begin position="7"/>
        <end position="25"/>
    </location>
</feature>
<reference evidence="7 8" key="1">
    <citation type="submission" date="2019-02" db="EMBL/GenBank/DDBJ databases">
        <title>Genome sequence of the sea-ice species Brumimicrobium glaciale.</title>
        <authorList>
            <person name="Bowman J.P."/>
        </authorList>
    </citation>
    <scope>NUCLEOTIDE SEQUENCE [LARGE SCALE GENOMIC DNA]</scope>
    <source>
        <strain evidence="7 8">IC156</strain>
    </source>
</reference>
<accession>A0A4Q4KM16</accession>
<comment type="subcellular location">
    <subcellularLocation>
        <location evidence="1">Membrane</location>
        <topology evidence="1">Multi-pass membrane protein</topology>
    </subcellularLocation>
</comment>
<feature type="transmembrane region" description="Helical" evidence="5">
    <location>
        <begin position="290"/>
        <end position="313"/>
    </location>
</feature>
<dbReference type="Gene3D" id="1.20.1250.20">
    <property type="entry name" value="MFS general substrate transporter like domains"/>
    <property type="match status" value="2"/>
</dbReference>
<dbReference type="PANTHER" id="PTHR23531">
    <property type="entry name" value="QUINOLENE RESISTANCE PROTEIN NORA"/>
    <property type="match status" value="1"/>
</dbReference>
<dbReference type="InterPro" id="IPR011701">
    <property type="entry name" value="MFS"/>
</dbReference>
<evidence type="ECO:0000256" key="5">
    <source>
        <dbReference type="SAM" id="Phobius"/>
    </source>
</evidence>
<dbReference type="InterPro" id="IPR036259">
    <property type="entry name" value="MFS_trans_sf"/>
</dbReference>
<feature type="transmembrane region" description="Helical" evidence="5">
    <location>
        <begin position="40"/>
        <end position="58"/>
    </location>
</feature>
<name>A0A4Q4KM16_9FLAO</name>
<evidence type="ECO:0000256" key="1">
    <source>
        <dbReference type="ARBA" id="ARBA00004141"/>
    </source>
</evidence>
<feature type="transmembrane region" description="Helical" evidence="5">
    <location>
        <begin position="70"/>
        <end position="88"/>
    </location>
</feature>